<dbReference type="AlphaFoldDB" id="A0A2H5P286"/>
<evidence type="ECO:0000259" key="8">
    <source>
        <dbReference type="PROSITE" id="PS50811"/>
    </source>
</evidence>
<dbReference type="InterPro" id="IPR003657">
    <property type="entry name" value="WRKY_dom"/>
</dbReference>
<name>A0A2H5P286_CITUN</name>
<feature type="region of interest" description="Disordered" evidence="7">
    <location>
        <begin position="543"/>
        <end position="569"/>
    </location>
</feature>
<dbReference type="FunFam" id="2.20.25.80:FF:000002">
    <property type="entry name" value="probable WRKY transcription factor 31"/>
    <property type="match status" value="1"/>
</dbReference>
<protein>
    <recommendedName>
        <fullName evidence="8">WRKY domain-containing protein</fullName>
    </recommendedName>
</protein>
<dbReference type="SUPFAM" id="SSF118290">
    <property type="entry name" value="WRKY DNA-binding domain"/>
    <property type="match status" value="1"/>
</dbReference>
<comment type="subcellular location">
    <subcellularLocation>
        <location evidence="1">Nucleus</location>
    </subcellularLocation>
</comment>
<dbReference type="EMBL" id="BDQV01000033">
    <property type="protein sequence ID" value="GAY46470.1"/>
    <property type="molecule type" value="Genomic_DNA"/>
</dbReference>
<dbReference type="GO" id="GO:0043565">
    <property type="term" value="F:sequence-specific DNA binding"/>
    <property type="evidence" value="ECO:0007669"/>
    <property type="project" value="InterPro"/>
</dbReference>
<evidence type="ECO:0000313" key="9">
    <source>
        <dbReference type="EMBL" id="GAY46470.1"/>
    </source>
</evidence>
<organism evidence="9 10">
    <name type="scientific">Citrus unshiu</name>
    <name type="common">Satsuma mandarin</name>
    <name type="synonym">Citrus nobilis var. unshiu</name>
    <dbReference type="NCBI Taxonomy" id="55188"/>
    <lineage>
        <taxon>Eukaryota</taxon>
        <taxon>Viridiplantae</taxon>
        <taxon>Streptophyta</taxon>
        <taxon>Embryophyta</taxon>
        <taxon>Tracheophyta</taxon>
        <taxon>Spermatophyta</taxon>
        <taxon>Magnoliopsida</taxon>
        <taxon>eudicotyledons</taxon>
        <taxon>Gunneridae</taxon>
        <taxon>Pentapetalae</taxon>
        <taxon>rosids</taxon>
        <taxon>malvids</taxon>
        <taxon>Sapindales</taxon>
        <taxon>Rutaceae</taxon>
        <taxon>Aurantioideae</taxon>
        <taxon>Citrus</taxon>
    </lineage>
</organism>
<proteinExistence type="predicted"/>
<evidence type="ECO:0000313" key="10">
    <source>
        <dbReference type="Proteomes" id="UP000236630"/>
    </source>
</evidence>
<feature type="coiled-coil region" evidence="6">
    <location>
        <begin position="131"/>
        <end position="165"/>
    </location>
</feature>
<keyword evidence="5" id="KW-0539">Nucleus</keyword>
<reference evidence="9 10" key="1">
    <citation type="journal article" date="2017" name="Front. Genet.">
        <title>Draft sequencing of the heterozygous diploid genome of Satsuma (Citrus unshiu Marc.) using a hybrid assembly approach.</title>
        <authorList>
            <person name="Shimizu T."/>
            <person name="Tanizawa Y."/>
            <person name="Mochizuki T."/>
            <person name="Nagasaki H."/>
            <person name="Yoshioka T."/>
            <person name="Toyoda A."/>
            <person name="Fujiyama A."/>
            <person name="Kaminuma E."/>
            <person name="Nakamura Y."/>
        </authorList>
    </citation>
    <scope>NUCLEOTIDE SEQUENCE [LARGE SCALE GENOMIC DNA]</scope>
    <source>
        <strain evidence="10">cv. Miyagawa wase</strain>
    </source>
</reference>
<dbReference type="PANTHER" id="PTHR31429:SF81">
    <property type="entry name" value="TRANSCRIPTION FACTOR WRKY FAMILY-RELATED"/>
    <property type="match status" value="1"/>
</dbReference>
<evidence type="ECO:0000256" key="6">
    <source>
        <dbReference type="SAM" id="Coils"/>
    </source>
</evidence>
<dbReference type="GO" id="GO:0003700">
    <property type="term" value="F:DNA-binding transcription factor activity"/>
    <property type="evidence" value="ECO:0007669"/>
    <property type="project" value="InterPro"/>
</dbReference>
<evidence type="ECO:0000256" key="3">
    <source>
        <dbReference type="ARBA" id="ARBA00023125"/>
    </source>
</evidence>
<keyword evidence="10" id="KW-1185">Reference proteome</keyword>
<evidence type="ECO:0000256" key="7">
    <source>
        <dbReference type="SAM" id="MobiDB-lite"/>
    </source>
</evidence>
<feature type="domain" description="WRKY" evidence="8">
    <location>
        <begin position="309"/>
        <end position="375"/>
    </location>
</feature>
<gene>
    <name evidence="9" type="ORF">CUMW_097330</name>
</gene>
<dbReference type="Pfam" id="PF03106">
    <property type="entry name" value="WRKY"/>
    <property type="match status" value="1"/>
</dbReference>
<sequence>MDNSVGLLFDTAAAAICKRDIIMAKDNDLINGEDHRDEKRVVNEMNFFAHDDSQHHHLKASDDRQETFRVDRVKTESSSAFDEHEERIKLDINTGLNLSTANTTNERSRNVDTGISSRNIEHKKHDKKIKLAVLRADLNKMSVENQRLRSLLNQVNNDYRALQLHLCALTQREPTGKLAGSTAGREMINGENVGVARQFMDLGQAGKDDHKVSLCNSSEDTTRFREFKIVESMEARSDDEIVALDDHQMGKRNISDRTEREVTPDDGQRAKKVARFNNNNSSRDVEQAASQSQTTSLIRRARVSVRARSEASMISDGCQWRKYGQKMAKGNPCPRAYYRCTMASGCPVRKQVQRCSQDRTILITTYEGNHNHPLPPAAMSMASTTSAAASMLLSGSMPSADGLIMSPNLLAKNNVLPFSPSSASLSASAPFPTVTLDLTHSPNPLQFQRPLGQFHFTSPNNLPHNFVPMSHGLGPALIDNNYQSNFLGLLSSLGLEHPYDSAQNRIQAASLISDNISAATAAITSDPGFTAALVSAIASIIGNNDHQNHNGNNNSPSTARNTSEKIEQS</sequence>
<keyword evidence="6" id="KW-0175">Coiled coil</keyword>
<dbReference type="GO" id="GO:0005634">
    <property type="term" value="C:nucleus"/>
    <property type="evidence" value="ECO:0007669"/>
    <property type="project" value="UniProtKB-SubCell"/>
</dbReference>
<dbReference type="SMART" id="SM00774">
    <property type="entry name" value="WRKY"/>
    <property type="match status" value="1"/>
</dbReference>
<dbReference type="Proteomes" id="UP000236630">
    <property type="component" value="Unassembled WGS sequence"/>
</dbReference>
<dbReference type="PANTHER" id="PTHR31429">
    <property type="entry name" value="WRKY TRANSCRIPTION FACTOR 36-RELATED"/>
    <property type="match status" value="1"/>
</dbReference>
<evidence type="ECO:0000256" key="1">
    <source>
        <dbReference type="ARBA" id="ARBA00004123"/>
    </source>
</evidence>
<dbReference type="Gene3D" id="2.20.25.80">
    <property type="entry name" value="WRKY domain"/>
    <property type="match status" value="1"/>
</dbReference>
<evidence type="ECO:0000256" key="4">
    <source>
        <dbReference type="ARBA" id="ARBA00023163"/>
    </source>
</evidence>
<dbReference type="InterPro" id="IPR044810">
    <property type="entry name" value="WRKY_plant"/>
</dbReference>
<keyword evidence="4" id="KW-0804">Transcription</keyword>
<dbReference type="PROSITE" id="PS50811">
    <property type="entry name" value="WRKY"/>
    <property type="match status" value="1"/>
</dbReference>
<keyword evidence="2" id="KW-0805">Transcription regulation</keyword>
<evidence type="ECO:0000256" key="2">
    <source>
        <dbReference type="ARBA" id="ARBA00023015"/>
    </source>
</evidence>
<keyword evidence="3" id="KW-0238">DNA-binding</keyword>
<accession>A0A2H5P286</accession>
<comment type="caution">
    <text evidence="9">The sequence shown here is derived from an EMBL/GenBank/DDBJ whole genome shotgun (WGS) entry which is preliminary data.</text>
</comment>
<evidence type="ECO:0000256" key="5">
    <source>
        <dbReference type="ARBA" id="ARBA00023242"/>
    </source>
</evidence>
<dbReference type="InterPro" id="IPR036576">
    <property type="entry name" value="WRKY_dom_sf"/>
</dbReference>
<feature type="compositionally biased region" description="Low complexity" evidence="7">
    <location>
        <begin position="543"/>
        <end position="554"/>
    </location>
</feature>